<evidence type="ECO:0000259" key="9">
    <source>
        <dbReference type="PROSITE" id="PS00651"/>
    </source>
</evidence>
<reference evidence="10 11" key="1">
    <citation type="submission" date="2015-03" db="EMBL/GenBank/DDBJ databases">
        <authorList>
            <person name="Hassan Y.I."/>
            <person name="Lepp D."/>
            <person name="Li X.-Z."/>
            <person name="Zhou T."/>
        </authorList>
    </citation>
    <scope>NUCLEOTIDE SEQUENCE [LARGE SCALE GENOMIC DNA]</scope>
    <source>
        <strain evidence="10 11">BD-c194</strain>
    </source>
</reference>
<feature type="compositionally biased region" description="Basic and acidic residues" evidence="8">
    <location>
        <begin position="181"/>
        <end position="192"/>
    </location>
</feature>
<dbReference type="RefSeq" id="WP_046106918.1">
    <property type="nucleotide sequence ID" value="NZ_JZEX01000030.1"/>
</dbReference>
<organism evidence="10 11">
    <name type="scientific">Devosia geojensis</name>
    <dbReference type="NCBI Taxonomy" id="443610"/>
    <lineage>
        <taxon>Bacteria</taxon>
        <taxon>Pseudomonadati</taxon>
        <taxon>Pseudomonadota</taxon>
        <taxon>Alphaproteobacteria</taxon>
        <taxon>Hyphomicrobiales</taxon>
        <taxon>Devosiaceae</taxon>
        <taxon>Devosia</taxon>
    </lineage>
</organism>
<keyword evidence="4 7" id="KW-0689">Ribosomal protein</keyword>
<dbReference type="GO" id="GO:1990904">
    <property type="term" value="C:ribonucleoprotein complex"/>
    <property type="evidence" value="ECO:0007669"/>
    <property type="project" value="UniProtKB-KW"/>
</dbReference>
<dbReference type="Proteomes" id="UP000033632">
    <property type="component" value="Unassembled WGS sequence"/>
</dbReference>
<keyword evidence="3 7" id="KW-0694">RNA-binding</keyword>
<dbReference type="PATRIC" id="fig|443610.3.peg.2882"/>
<keyword evidence="11" id="KW-1185">Reference proteome</keyword>
<comment type="similarity">
    <text evidence="1 7">Belongs to the bacterial ribosomal protein bL9 family.</text>
</comment>
<dbReference type="InterPro" id="IPR036791">
    <property type="entry name" value="Ribosomal_bL9_C_sf"/>
</dbReference>
<name>A0A0F5FXY0_9HYPH</name>
<dbReference type="InterPro" id="IPR009027">
    <property type="entry name" value="Ribosomal_bL9/RNase_H1_N"/>
</dbReference>
<dbReference type="InterPro" id="IPR020594">
    <property type="entry name" value="Ribosomal_bL9_bac/chp"/>
</dbReference>
<evidence type="ECO:0000256" key="8">
    <source>
        <dbReference type="SAM" id="MobiDB-lite"/>
    </source>
</evidence>
<evidence type="ECO:0000313" key="10">
    <source>
        <dbReference type="EMBL" id="KKB13435.1"/>
    </source>
</evidence>
<comment type="caution">
    <text evidence="10">The sequence shown here is derived from an EMBL/GenBank/DDBJ whole genome shotgun (WGS) entry which is preliminary data.</text>
</comment>
<evidence type="ECO:0000256" key="5">
    <source>
        <dbReference type="ARBA" id="ARBA00023274"/>
    </source>
</evidence>
<dbReference type="GO" id="GO:0006412">
    <property type="term" value="P:translation"/>
    <property type="evidence" value="ECO:0007669"/>
    <property type="project" value="UniProtKB-UniRule"/>
</dbReference>
<dbReference type="STRING" id="443610.VE25_02050"/>
<dbReference type="Pfam" id="PF03948">
    <property type="entry name" value="Ribosomal_L9_C"/>
    <property type="match status" value="1"/>
</dbReference>
<gene>
    <name evidence="7" type="primary">rplI</name>
    <name evidence="10" type="ORF">VE25_02050</name>
</gene>
<dbReference type="HAMAP" id="MF_00503">
    <property type="entry name" value="Ribosomal_bL9"/>
    <property type="match status" value="1"/>
</dbReference>
<dbReference type="PROSITE" id="PS00651">
    <property type="entry name" value="RIBOSOMAL_L9"/>
    <property type="match status" value="1"/>
</dbReference>
<dbReference type="SUPFAM" id="SSF55658">
    <property type="entry name" value="L9 N-domain-like"/>
    <property type="match status" value="1"/>
</dbReference>
<dbReference type="EMBL" id="JZEX01000030">
    <property type="protein sequence ID" value="KKB13435.1"/>
    <property type="molecule type" value="Genomic_DNA"/>
</dbReference>
<dbReference type="AlphaFoldDB" id="A0A0F5FXY0"/>
<evidence type="ECO:0000256" key="1">
    <source>
        <dbReference type="ARBA" id="ARBA00010605"/>
    </source>
</evidence>
<dbReference type="Pfam" id="PF01281">
    <property type="entry name" value="Ribosomal_L9_N"/>
    <property type="match status" value="1"/>
</dbReference>
<feature type="region of interest" description="Disordered" evidence="8">
    <location>
        <begin position="149"/>
        <end position="192"/>
    </location>
</feature>
<dbReference type="SUPFAM" id="SSF55653">
    <property type="entry name" value="Ribosomal protein L9 C-domain"/>
    <property type="match status" value="1"/>
</dbReference>
<evidence type="ECO:0000256" key="4">
    <source>
        <dbReference type="ARBA" id="ARBA00022980"/>
    </source>
</evidence>
<sequence length="192" mass="20612">MKVILLERVGRTGSIGDEVSVKDGYARNFLLPQGKALRATEANRKKFEAERTVIEKRNEERRNAAAGIAEGLNGRSVIMIRQAGETGQLYGSVASRDIVEALANDGFTVQRSQVDLADPIKSVGLHTVALLLHPEVAVSITVNVARSEDEANRQAQGEDLTVTTYDEDTEGDFSAGQADAAADRSELGGEEA</sequence>
<proteinExistence type="inferred from homology"/>
<comment type="function">
    <text evidence="7">Binds to the 23S rRNA.</text>
</comment>
<dbReference type="NCBIfam" id="TIGR00158">
    <property type="entry name" value="L9"/>
    <property type="match status" value="1"/>
</dbReference>
<dbReference type="GO" id="GO:0003735">
    <property type="term" value="F:structural constituent of ribosome"/>
    <property type="evidence" value="ECO:0007669"/>
    <property type="project" value="InterPro"/>
</dbReference>
<evidence type="ECO:0000256" key="6">
    <source>
        <dbReference type="ARBA" id="ARBA00035292"/>
    </source>
</evidence>
<dbReference type="Gene3D" id="3.40.5.10">
    <property type="entry name" value="Ribosomal protein L9, N-terminal domain"/>
    <property type="match status" value="1"/>
</dbReference>
<protein>
    <recommendedName>
        <fullName evidence="6 7">Large ribosomal subunit protein bL9</fullName>
    </recommendedName>
</protein>
<dbReference type="InterPro" id="IPR020070">
    <property type="entry name" value="Ribosomal_bL9_N"/>
</dbReference>
<dbReference type="GO" id="GO:0005840">
    <property type="term" value="C:ribosome"/>
    <property type="evidence" value="ECO:0007669"/>
    <property type="project" value="UniProtKB-KW"/>
</dbReference>
<evidence type="ECO:0000256" key="3">
    <source>
        <dbReference type="ARBA" id="ARBA00022884"/>
    </source>
</evidence>
<evidence type="ECO:0000256" key="2">
    <source>
        <dbReference type="ARBA" id="ARBA00022730"/>
    </source>
</evidence>
<dbReference type="GO" id="GO:0019843">
    <property type="term" value="F:rRNA binding"/>
    <property type="evidence" value="ECO:0007669"/>
    <property type="project" value="UniProtKB-UniRule"/>
</dbReference>
<feature type="domain" description="Ribosomal protein L9" evidence="9">
    <location>
        <begin position="13"/>
        <end position="40"/>
    </location>
</feature>
<dbReference type="OrthoDB" id="9788336at2"/>
<accession>A0A0F5FXY0</accession>
<keyword evidence="2 7" id="KW-0699">rRNA-binding</keyword>
<dbReference type="Gene3D" id="3.10.430.100">
    <property type="entry name" value="Ribosomal protein L9, C-terminal domain"/>
    <property type="match status" value="1"/>
</dbReference>
<dbReference type="PANTHER" id="PTHR21368">
    <property type="entry name" value="50S RIBOSOMAL PROTEIN L9"/>
    <property type="match status" value="1"/>
</dbReference>
<dbReference type="InterPro" id="IPR020069">
    <property type="entry name" value="Ribosomal_bL9_C"/>
</dbReference>
<keyword evidence="5 7" id="KW-0687">Ribonucleoprotein</keyword>
<evidence type="ECO:0000256" key="7">
    <source>
        <dbReference type="HAMAP-Rule" id="MF_00503"/>
    </source>
</evidence>
<dbReference type="InterPro" id="IPR036935">
    <property type="entry name" value="Ribosomal_bL9_N_sf"/>
</dbReference>
<evidence type="ECO:0000313" key="11">
    <source>
        <dbReference type="Proteomes" id="UP000033632"/>
    </source>
</evidence>
<dbReference type="InterPro" id="IPR000244">
    <property type="entry name" value="Ribosomal_bL9"/>
</dbReference>